<comment type="caution">
    <text evidence="7">The sequence shown here is derived from an EMBL/GenBank/DDBJ whole genome shotgun (WGS) entry which is preliminary data.</text>
</comment>
<keyword evidence="2" id="KW-0805">Transcription regulation</keyword>
<evidence type="ECO:0000313" key="7">
    <source>
        <dbReference type="EMBL" id="OUN41716.1"/>
    </source>
</evidence>
<sequence>MDFDQVYRAFFRDVLFYVWGLCGDRVLAEEIAQETFFKALKSIDRFDGQGDIRPWLFAISKNTYYDHCRKQKKTEPLEAEKEQAAEPLFLEKMTDAETAFAVHAFLHEMDEPYKEVFTLRVFGELLFEKIGQLFGKSASWARVTYYRAKQKVTALFHYFRDDVYLLVTLKKVTEENKDALGLLKKIVEAKGLFLV</sequence>
<dbReference type="InterPro" id="IPR013324">
    <property type="entry name" value="RNA_pol_sigma_r3/r4-like"/>
</dbReference>
<dbReference type="SUPFAM" id="SSF88946">
    <property type="entry name" value="Sigma2 domain of RNA polymerase sigma factors"/>
    <property type="match status" value="1"/>
</dbReference>
<keyword evidence="4" id="KW-0238">DNA-binding</keyword>
<evidence type="ECO:0000313" key="8">
    <source>
        <dbReference type="Proteomes" id="UP000195455"/>
    </source>
</evidence>
<keyword evidence="5" id="KW-0804">Transcription</keyword>
<dbReference type="AlphaFoldDB" id="A0A1Y3TYS6"/>
<dbReference type="GO" id="GO:0016987">
    <property type="term" value="F:sigma factor activity"/>
    <property type="evidence" value="ECO:0007669"/>
    <property type="project" value="UniProtKB-KW"/>
</dbReference>
<dbReference type="Gene3D" id="1.10.1740.10">
    <property type="match status" value="1"/>
</dbReference>
<dbReference type="PANTHER" id="PTHR43133">
    <property type="entry name" value="RNA POLYMERASE ECF-TYPE SIGMA FACTO"/>
    <property type="match status" value="1"/>
</dbReference>
<evidence type="ECO:0000256" key="1">
    <source>
        <dbReference type="ARBA" id="ARBA00010641"/>
    </source>
</evidence>
<dbReference type="Gene3D" id="1.10.10.10">
    <property type="entry name" value="Winged helix-like DNA-binding domain superfamily/Winged helix DNA-binding domain"/>
    <property type="match status" value="1"/>
</dbReference>
<dbReference type="InterPro" id="IPR039425">
    <property type="entry name" value="RNA_pol_sigma-70-like"/>
</dbReference>
<dbReference type="PANTHER" id="PTHR43133:SF52">
    <property type="entry name" value="ECF RNA POLYMERASE SIGMA FACTOR SIGL"/>
    <property type="match status" value="1"/>
</dbReference>
<evidence type="ECO:0000256" key="3">
    <source>
        <dbReference type="ARBA" id="ARBA00023082"/>
    </source>
</evidence>
<dbReference type="InterPro" id="IPR013325">
    <property type="entry name" value="RNA_pol_sigma_r2"/>
</dbReference>
<dbReference type="RefSeq" id="WP_087989630.1">
    <property type="nucleotide sequence ID" value="NZ_JBKYBB010000001.1"/>
</dbReference>
<dbReference type="InterPro" id="IPR036388">
    <property type="entry name" value="WH-like_DNA-bd_sf"/>
</dbReference>
<evidence type="ECO:0000256" key="5">
    <source>
        <dbReference type="ARBA" id="ARBA00023163"/>
    </source>
</evidence>
<dbReference type="GO" id="GO:0006352">
    <property type="term" value="P:DNA-templated transcription initiation"/>
    <property type="evidence" value="ECO:0007669"/>
    <property type="project" value="InterPro"/>
</dbReference>
<dbReference type="InterPro" id="IPR007627">
    <property type="entry name" value="RNA_pol_sigma70_r2"/>
</dbReference>
<dbReference type="Pfam" id="PF04542">
    <property type="entry name" value="Sigma70_r2"/>
    <property type="match status" value="1"/>
</dbReference>
<evidence type="ECO:0000256" key="2">
    <source>
        <dbReference type="ARBA" id="ARBA00023015"/>
    </source>
</evidence>
<feature type="domain" description="RNA polymerase sigma-70 region 2" evidence="6">
    <location>
        <begin position="7"/>
        <end position="73"/>
    </location>
</feature>
<proteinExistence type="inferred from homology"/>
<name>A0A1Y3TYS6_9FIRM</name>
<evidence type="ECO:0000256" key="4">
    <source>
        <dbReference type="ARBA" id="ARBA00023125"/>
    </source>
</evidence>
<dbReference type="NCBIfam" id="TIGR02937">
    <property type="entry name" value="sigma70-ECF"/>
    <property type="match status" value="1"/>
</dbReference>
<dbReference type="EMBL" id="NFHM01000016">
    <property type="protein sequence ID" value="OUN41716.1"/>
    <property type="molecule type" value="Genomic_DNA"/>
</dbReference>
<evidence type="ECO:0000259" key="6">
    <source>
        <dbReference type="Pfam" id="PF04542"/>
    </source>
</evidence>
<dbReference type="GO" id="GO:0003677">
    <property type="term" value="F:DNA binding"/>
    <property type="evidence" value="ECO:0007669"/>
    <property type="project" value="UniProtKB-KW"/>
</dbReference>
<accession>A0A1Y3TYS6</accession>
<comment type="similarity">
    <text evidence="1">Belongs to the sigma-70 factor family. ECF subfamily.</text>
</comment>
<keyword evidence="3" id="KW-0731">Sigma factor</keyword>
<protein>
    <recommendedName>
        <fullName evidence="6">RNA polymerase sigma-70 region 2 domain-containing protein</fullName>
    </recommendedName>
</protein>
<dbReference type="InterPro" id="IPR014284">
    <property type="entry name" value="RNA_pol_sigma-70_dom"/>
</dbReference>
<dbReference type="SUPFAM" id="SSF88659">
    <property type="entry name" value="Sigma3 and sigma4 domains of RNA polymerase sigma factors"/>
    <property type="match status" value="1"/>
</dbReference>
<reference evidence="8" key="1">
    <citation type="submission" date="2017-04" db="EMBL/GenBank/DDBJ databases">
        <title>Function of individual gut microbiota members based on whole genome sequencing of pure cultures obtained from chicken caecum.</title>
        <authorList>
            <person name="Medvecky M."/>
            <person name="Cejkova D."/>
            <person name="Polansky O."/>
            <person name="Karasova D."/>
            <person name="Kubasova T."/>
            <person name="Cizek A."/>
            <person name="Rychlik I."/>
        </authorList>
    </citation>
    <scope>NUCLEOTIDE SEQUENCE [LARGE SCALE GENOMIC DNA]</scope>
    <source>
        <strain evidence="8">An75</strain>
    </source>
</reference>
<dbReference type="Proteomes" id="UP000195455">
    <property type="component" value="Unassembled WGS sequence"/>
</dbReference>
<organism evidence="7 8">
    <name type="scientific">Anaerotignum lactatifermentans</name>
    <dbReference type="NCBI Taxonomy" id="160404"/>
    <lineage>
        <taxon>Bacteria</taxon>
        <taxon>Bacillati</taxon>
        <taxon>Bacillota</taxon>
        <taxon>Clostridia</taxon>
        <taxon>Lachnospirales</taxon>
        <taxon>Anaerotignaceae</taxon>
        <taxon>Anaerotignum</taxon>
    </lineage>
</organism>
<gene>
    <name evidence="7" type="ORF">B5G26_10805</name>
</gene>